<dbReference type="PANTHER" id="PTHR46347">
    <property type="entry name" value="RING/FYVE/PHD ZINC FINGER SUPERFAMILY PROTEIN"/>
    <property type="match status" value="1"/>
</dbReference>
<keyword evidence="4" id="KW-1133">Transmembrane helix</keyword>
<dbReference type="Pfam" id="PF12906">
    <property type="entry name" value="RINGv"/>
    <property type="match status" value="1"/>
</dbReference>
<evidence type="ECO:0000259" key="5">
    <source>
        <dbReference type="PROSITE" id="PS51292"/>
    </source>
</evidence>
<keyword evidence="3" id="KW-0862">Zinc</keyword>
<dbReference type="GO" id="GO:0008270">
    <property type="term" value="F:zinc ion binding"/>
    <property type="evidence" value="ECO:0007669"/>
    <property type="project" value="UniProtKB-KW"/>
</dbReference>
<evidence type="ECO:0000256" key="4">
    <source>
        <dbReference type="SAM" id="Phobius"/>
    </source>
</evidence>
<protein>
    <submittedName>
        <fullName evidence="6">MARH1</fullName>
    </submittedName>
</protein>
<evidence type="ECO:0000256" key="1">
    <source>
        <dbReference type="ARBA" id="ARBA00022723"/>
    </source>
</evidence>
<dbReference type="CDD" id="cd16495">
    <property type="entry name" value="RING_CH-C4HC3_MARCH"/>
    <property type="match status" value="1"/>
</dbReference>
<accession>A0A1X0QHQ1</accession>
<feature type="transmembrane region" description="Helical" evidence="4">
    <location>
        <begin position="112"/>
        <end position="131"/>
    </location>
</feature>
<comment type="caution">
    <text evidence="6">The sequence shown here is derived from an EMBL/GenBank/DDBJ whole genome shotgun (WGS) entry which is preliminary data.</text>
</comment>
<gene>
    <name evidence="6" type="primary">MARH1</name>
    <name evidence="6" type="ORF">A0H76_1069</name>
</gene>
<keyword evidence="4" id="KW-0812">Transmembrane</keyword>
<dbReference type="Proteomes" id="UP000192501">
    <property type="component" value="Unassembled WGS sequence"/>
</dbReference>
<dbReference type="EMBL" id="LTAI01000235">
    <property type="protein sequence ID" value="ORD99302.1"/>
    <property type="molecule type" value="Genomic_DNA"/>
</dbReference>
<keyword evidence="2" id="KW-0863">Zinc-finger</keyword>
<dbReference type="InterPro" id="IPR013083">
    <property type="entry name" value="Znf_RING/FYVE/PHD"/>
</dbReference>
<evidence type="ECO:0000313" key="7">
    <source>
        <dbReference type="Proteomes" id="UP000192501"/>
    </source>
</evidence>
<dbReference type="VEuPathDB" id="MicrosporidiaDB:A0H76_1069"/>
<keyword evidence="4" id="KW-0472">Membrane</keyword>
<dbReference type="SMART" id="SM00744">
    <property type="entry name" value="RINGv"/>
    <property type="match status" value="1"/>
</dbReference>
<dbReference type="Gene3D" id="3.30.40.10">
    <property type="entry name" value="Zinc/RING finger domain, C3HC4 (zinc finger)"/>
    <property type="match status" value="1"/>
</dbReference>
<sequence length="191" mass="22576">METERICRYCFLDGCEKNPLISPCNCNGSIRYVHRNCLNQWRYFYKDPSKLNICEQCHSEYSIVDEPFLIKLFIRLSSILVVGFGCLFSAILITLLINLLENIDGDSNSTLQVYQILILFTSSLISIYSLFTKISIFSLINYFFTVLRLIKYHFIIDYFIVLAYSSFILYYLYSYVSLKFKVMFIYLLNRI</sequence>
<evidence type="ECO:0000256" key="3">
    <source>
        <dbReference type="ARBA" id="ARBA00022833"/>
    </source>
</evidence>
<keyword evidence="1" id="KW-0479">Metal-binding</keyword>
<feature type="transmembrane region" description="Helical" evidence="4">
    <location>
        <begin position="152"/>
        <end position="173"/>
    </location>
</feature>
<feature type="transmembrane region" description="Helical" evidence="4">
    <location>
        <begin position="79"/>
        <end position="100"/>
    </location>
</feature>
<organism evidence="6 7">
    <name type="scientific">Hepatospora eriocheir</name>
    <dbReference type="NCBI Taxonomy" id="1081669"/>
    <lineage>
        <taxon>Eukaryota</taxon>
        <taxon>Fungi</taxon>
        <taxon>Fungi incertae sedis</taxon>
        <taxon>Microsporidia</taxon>
        <taxon>Hepatosporidae</taxon>
        <taxon>Hepatospora</taxon>
    </lineage>
</organism>
<dbReference type="AlphaFoldDB" id="A0A1X0QHQ1"/>
<name>A0A1X0QHQ1_9MICR</name>
<proteinExistence type="predicted"/>
<feature type="domain" description="RING-CH-type" evidence="5">
    <location>
        <begin position="1"/>
        <end position="64"/>
    </location>
</feature>
<dbReference type="SUPFAM" id="SSF57850">
    <property type="entry name" value="RING/U-box"/>
    <property type="match status" value="1"/>
</dbReference>
<dbReference type="PROSITE" id="PS51292">
    <property type="entry name" value="ZF_RING_CH"/>
    <property type="match status" value="1"/>
</dbReference>
<reference evidence="6 7" key="1">
    <citation type="journal article" date="2017" name="Environ. Microbiol.">
        <title>Decay of the glycolytic pathway and adaptation to intranuclear parasitism within Enterocytozoonidae microsporidia.</title>
        <authorList>
            <person name="Wiredu Boakye D."/>
            <person name="Jaroenlak P."/>
            <person name="Prachumwat A."/>
            <person name="Williams T.A."/>
            <person name="Bateman K.S."/>
            <person name="Itsathitphaisarn O."/>
            <person name="Sritunyalucksana K."/>
            <person name="Paszkiewicz K.H."/>
            <person name="Moore K.A."/>
            <person name="Stentiford G.D."/>
            <person name="Williams B.A."/>
        </authorList>
    </citation>
    <scope>NUCLEOTIDE SEQUENCE [LARGE SCALE GENOMIC DNA]</scope>
    <source>
        <strain evidence="7">canceri</strain>
    </source>
</reference>
<evidence type="ECO:0000313" key="6">
    <source>
        <dbReference type="EMBL" id="ORD99302.1"/>
    </source>
</evidence>
<dbReference type="InterPro" id="IPR011016">
    <property type="entry name" value="Znf_RING-CH"/>
</dbReference>
<dbReference type="PANTHER" id="PTHR46347:SF1">
    <property type="entry name" value="RING_FYVE_PHD ZINC FINGER SUPERFAMILY PROTEIN"/>
    <property type="match status" value="1"/>
</dbReference>
<evidence type="ECO:0000256" key="2">
    <source>
        <dbReference type="ARBA" id="ARBA00022771"/>
    </source>
</evidence>